<evidence type="ECO:0000256" key="10">
    <source>
        <dbReference type="ARBA" id="ARBA00022833"/>
    </source>
</evidence>
<dbReference type="GO" id="GO:0005829">
    <property type="term" value="C:cytosol"/>
    <property type="evidence" value="ECO:0007669"/>
    <property type="project" value="TreeGrafter"/>
</dbReference>
<protein>
    <recommendedName>
        <fullName evidence="3">ubiquitinyl hydrolase 1</fullName>
        <ecNumber evidence="3">3.4.19.12</ecNumber>
    </recommendedName>
</protein>
<dbReference type="InterPro" id="IPR001607">
    <property type="entry name" value="Znf_UBP"/>
</dbReference>
<keyword evidence="9" id="KW-0788">Thiol protease</keyword>
<feature type="region of interest" description="Disordered" evidence="13">
    <location>
        <begin position="1"/>
        <end position="63"/>
    </location>
</feature>
<keyword evidence="4" id="KW-0645">Protease</keyword>
<dbReference type="FunFam" id="3.30.40.10:FF:000900">
    <property type="entry name" value="Ubiquitinyl hydrolase 1"/>
    <property type="match status" value="1"/>
</dbReference>
<feature type="compositionally biased region" description="Basic residues" evidence="13">
    <location>
        <begin position="85"/>
        <end position="98"/>
    </location>
</feature>
<dbReference type="PROSITE" id="PS50271">
    <property type="entry name" value="ZF_UBP"/>
    <property type="match status" value="1"/>
</dbReference>
<evidence type="ECO:0000313" key="17">
    <source>
        <dbReference type="Proteomes" id="UP001428341"/>
    </source>
</evidence>
<keyword evidence="17" id="KW-1185">Reference proteome</keyword>
<proteinExistence type="inferred from homology"/>
<dbReference type="GO" id="GO:0008270">
    <property type="term" value="F:zinc ion binding"/>
    <property type="evidence" value="ECO:0007669"/>
    <property type="project" value="UniProtKB-KW"/>
</dbReference>
<keyword evidence="5" id="KW-0479">Metal-binding</keyword>
<dbReference type="PANTHER" id="PTHR24006:SF781">
    <property type="entry name" value="LD34905P"/>
    <property type="match status" value="1"/>
</dbReference>
<dbReference type="PROSITE" id="PS00973">
    <property type="entry name" value="USP_2"/>
    <property type="match status" value="1"/>
</dbReference>
<evidence type="ECO:0000256" key="7">
    <source>
        <dbReference type="ARBA" id="ARBA00022786"/>
    </source>
</evidence>
<dbReference type="SMART" id="SM00290">
    <property type="entry name" value="ZnF_UBP"/>
    <property type="match status" value="1"/>
</dbReference>
<dbReference type="InterPro" id="IPR028889">
    <property type="entry name" value="USP"/>
</dbReference>
<evidence type="ECO:0000256" key="5">
    <source>
        <dbReference type="ARBA" id="ARBA00022723"/>
    </source>
</evidence>
<dbReference type="InterPro" id="IPR018200">
    <property type="entry name" value="USP_CS"/>
</dbReference>
<evidence type="ECO:0000256" key="4">
    <source>
        <dbReference type="ARBA" id="ARBA00022670"/>
    </source>
</evidence>
<dbReference type="Proteomes" id="UP001428341">
    <property type="component" value="Unassembled WGS sequence"/>
</dbReference>
<sequence length="1046" mass="113862">MGKRAERKSRAAAAKQKQAAARAPKSVLQQSKPVESTDDGVPVMKERKPCPHLDKGIDSDKISVKIGSSDPIRCEDCREGVGDRRGKKGKGKHGKKKGSSLVDSKSDSKAIWVCLGCGHYACGGVGLPTTPQSHVVRHARQTRHPLVIQWENPHLRWCFPCNTLIPVEKTEENGENKDALSEVVKLIKGRSTESSSVDVEDAWFGSGNVDSEIKSESTVVSGSDLDGNACYVVRGLANLGNTCFFNSVMQNLLAMSQLRDYFLNAELTFGPLTITLKKLFAETKPEMGLRNVINPRSFFGCICSKAPQFKGYQQHDSHELLRCLIDGLCSEELAFRKRNSPSEENGISSNQGPVFVDYVFGGQIASTVRCVECGHSSTVYEPFLDLSLPVPTKKAPSKKTQPASRAKKTKLPPKKSGRIRAKGTKDTHAVTTQSISNLSISSKSQSLTESTAPLSENVVSSSGGSQLLDSVGSPTVATQCGSALQNVPADPLPQHDQVIDIPVEQTVASLDDFWLDYIEPQTTGDVLDSTWQKSDVSVIQDSTDFAWLDYIEPETISDEHALTLENNDVLFVQDSGEQDEVSDDSLINSNQIPLLDSKPNLKADSSSGDAGEDELPLVVQDSEVILLPYNEEISTTAEKISGEGEASSSVVGCRQEEVDFDGFGDLFNEPETAIGPVPRPSSGTESVGSGFVVGNSSDSDPDEVDDSDSPVSVESCLVHFIKPELLTDDNAWDCESCSKTLQRQKLEALKRRAKLASKPLINGGETSNQNDIQGSSLTDVDSLCNGDTKTNNDLNTFCESLVSQSGKTDCFNQDCAEVESGLTNDVNPAVPQREKGKMKINDAVEMQSRSSCLRDSCSQESITDQDEGSCSVDGATSSGYSAEKVYQSDSQLVAGNCESEESKVEEINSKIVKVKRDATKRVLINKAPPILTIHLKRFSQDARGRLSKLNGHVNFSEIINLRPYMDPGCTDHDNYDYRLVGVVEHLGTMRGGHYVAYVRGGPKNKVKAKKESVGGVWYHASDVYVREVSLEEVLRCEAYILFYEKI</sequence>
<evidence type="ECO:0000256" key="8">
    <source>
        <dbReference type="ARBA" id="ARBA00022801"/>
    </source>
</evidence>
<dbReference type="Pfam" id="PF00443">
    <property type="entry name" value="UCH"/>
    <property type="match status" value="2"/>
</dbReference>
<dbReference type="AlphaFoldDB" id="A0AAP0LRX9"/>
<dbReference type="GO" id="GO:0003723">
    <property type="term" value="F:RNA binding"/>
    <property type="evidence" value="ECO:0007669"/>
    <property type="project" value="InterPro"/>
</dbReference>
<dbReference type="Pfam" id="PF02148">
    <property type="entry name" value="zf-UBP"/>
    <property type="match status" value="1"/>
</dbReference>
<feature type="compositionally biased region" description="Acidic residues" evidence="13">
    <location>
        <begin position="699"/>
        <end position="708"/>
    </location>
</feature>
<feature type="domain" description="UBP-type" evidence="15">
    <location>
        <begin position="48"/>
        <end position="185"/>
    </location>
</feature>
<feature type="region of interest" description="Disordered" evidence="13">
    <location>
        <begin position="674"/>
        <end position="710"/>
    </location>
</feature>
<dbReference type="Gene3D" id="3.90.70.10">
    <property type="entry name" value="Cysteine proteinases"/>
    <property type="match status" value="3"/>
</dbReference>
<dbReference type="GO" id="GO:0004843">
    <property type="term" value="F:cysteine-type deubiquitinase activity"/>
    <property type="evidence" value="ECO:0007669"/>
    <property type="project" value="UniProtKB-EC"/>
</dbReference>
<evidence type="ECO:0000256" key="12">
    <source>
        <dbReference type="PROSITE-ProRule" id="PRU00502"/>
    </source>
</evidence>
<dbReference type="SUPFAM" id="SSF54001">
    <property type="entry name" value="Cysteine proteinases"/>
    <property type="match status" value="2"/>
</dbReference>
<comment type="caution">
    <text evidence="16">The sequence shown here is derived from an EMBL/GenBank/DDBJ whole genome shotgun (WGS) entry which is preliminary data.</text>
</comment>
<comment type="function">
    <text evidence="11">Recognizes and hydrolyzes the peptide bond at the C-terminal Gly of ubiquitin. Involved in the processing of poly-ubiquitin precursors as well as that of ubiquitinated proteins. Is involved in resistance to the arginine analog canavanine (CAN).</text>
</comment>
<dbReference type="EMBL" id="JBCGBO010000024">
    <property type="protein sequence ID" value="KAK9183458.1"/>
    <property type="molecule type" value="Genomic_DNA"/>
</dbReference>
<dbReference type="PROSITE" id="PS50235">
    <property type="entry name" value="USP_3"/>
    <property type="match status" value="1"/>
</dbReference>
<accession>A0AAP0LRX9</accession>
<dbReference type="GO" id="GO:0016579">
    <property type="term" value="P:protein deubiquitination"/>
    <property type="evidence" value="ECO:0007669"/>
    <property type="project" value="InterPro"/>
</dbReference>
<feature type="compositionally biased region" description="Basic residues" evidence="13">
    <location>
        <begin position="405"/>
        <end position="422"/>
    </location>
</feature>
<feature type="region of interest" description="Disordered" evidence="13">
    <location>
        <begin position="855"/>
        <end position="874"/>
    </location>
</feature>
<dbReference type="CDD" id="cd01291">
    <property type="entry name" value="PseudoU_synth"/>
    <property type="match status" value="1"/>
</dbReference>
<evidence type="ECO:0000256" key="1">
    <source>
        <dbReference type="ARBA" id="ARBA00000707"/>
    </source>
</evidence>
<dbReference type="EC" id="3.4.19.12" evidence="3"/>
<name>A0AAP0LRX9_9ROSI</name>
<dbReference type="InterPro" id="IPR050164">
    <property type="entry name" value="Peptidase_C19"/>
</dbReference>
<evidence type="ECO:0000256" key="13">
    <source>
        <dbReference type="SAM" id="MobiDB-lite"/>
    </source>
</evidence>
<dbReference type="SUPFAM" id="SSF57850">
    <property type="entry name" value="RING/U-box"/>
    <property type="match status" value="1"/>
</dbReference>
<dbReference type="InterPro" id="IPR038765">
    <property type="entry name" value="Papain-like_cys_pep_sf"/>
</dbReference>
<dbReference type="InterPro" id="IPR020119">
    <property type="entry name" value="PsdUridine_synth_TruD_CS"/>
</dbReference>
<feature type="compositionally biased region" description="Low complexity" evidence="13">
    <location>
        <begin position="686"/>
        <end position="698"/>
    </location>
</feature>
<gene>
    <name evidence="16" type="ORF">WN944_026610</name>
</gene>
<keyword evidence="7" id="KW-0833">Ubl conjugation pathway</keyword>
<reference evidence="16 17" key="1">
    <citation type="submission" date="2024-05" db="EMBL/GenBank/DDBJ databases">
        <title>Haplotype-resolved chromosome-level genome assembly of Huyou (Citrus changshanensis).</title>
        <authorList>
            <person name="Miao C."/>
            <person name="Chen W."/>
            <person name="Wu Y."/>
            <person name="Wang L."/>
            <person name="Zhao S."/>
            <person name="Grierson D."/>
            <person name="Xu C."/>
            <person name="Chen K."/>
        </authorList>
    </citation>
    <scope>NUCLEOTIDE SEQUENCE [LARGE SCALE GENOMIC DNA]</scope>
    <source>
        <strain evidence="16">01-14</strain>
        <tissue evidence="16">Leaf</tissue>
    </source>
</reference>
<dbReference type="GO" id="GO:0006508">
    <property type="term" value="P:proteolysis"/>
    <property type="evidence" value="ECO:0007669"/>
    <property type="project" value="UniProtKB-KW"/>
</dbReference>
<organism evidence="16 17">
    <name type="scientific">Citrus x changshan-huyou</name>
    <dbReference type="NCBI Taxonomy" id="2935761"/>
    <lineage>
        <taxon>Eukaryota</taxon>
        <taxon>Viridiplantae</taxon>
        <taxon>Streptophyta</taxon>
        <taxon>Embryophyta</taxon>
        <taxon>Tracheophyta</taxon>
        <taxon>Spermatophyta</taxon>
        <taxon>Magnoliopsida</taxon>
        <taxon>eudicotyledons</taxon>
        <taxon>Gunneridae</taxon>
        <taxon>Pentapetalae</taxon>
        <taxon>rosids</taxon>
        <taxon>malvids</taxon>
        <taxon>Sapindales</taxon>
        <taxon>Rutaceae</taxon>
        <taxon>Aurantioideae</taxon>
        <taxon>Citrus</taxon>
    </lineage>
</organism>
<keyword evidence="10" id="KW-0862">Zinc</keyword>
<evidence type="ECO:0000259" key="14">
    <source>
        <dbReference type="PROSITE" id="PS50235"/>
    </source>
</evidence>
<dbReference type="PROSITE" id="PS01268">
    <property type="entry name" value="UPF0024"/>
    <property type="match status" value="1"/>
</dbReference>
<feature type="domain" description="USP" evidence="14">
    <location>
        <begin position="234"/>
        <end position="1046"/>
    </location>
</feature>
<dbReference type="InterPro" id="IPR013083">
    <property type="entry name" value="Znf_RING/FYVE/PHD"/>
</dbReference>
<evidence type="ECO:0000256" key="2">
    <source>
        <dbReference type="ARBA" id="ARBA00009085"/>
    </source>
</evidence>
<evidence type="ECO:0000256" key="9">
    <source>
        <dbReference type="ARBA" id="ARBA00022807"/>
    </source>
</evidence>
<dbReference type="GO" id="GO:0001522">
    <property type="term" value="P:pseudouridine synthesis"/>
    <property type="evidence" value="ECO:0007669"/>
    <property type="project" value="InterPro"/>
</dbReference>
<comment type="similarity">
    <text evidence="2">Belongs to the peptidase C19 family.</text>
</comment>
<feature type="region of interest" description="Disordered" evidence="13">
    <location>
        <begin position="391"/>
        <end position="433"/>
    </location>
</feature>
<evidence type="ECO:0000313" key="16">
    <source>
        <dbReference type="EMBL" id="KAK9183458.1"/>
    </source>
</evidence>
<feature type="compositionally biased region" description="Low complexity" evidence="13">
    <location>
        <begin position="11"/>
        <end position="23"/>
    </location>
</feature>
<dbReference type="GO" id="GO:0005634">
    <property type="term" value="C:nucleus"/>
    <property type="evidence" value="ECO:0007669"/>
    <property type="project" value="TreeGrafter"/>
</dbReference>
<evidence type="ECO:0000259" key="15">
    <source>
        <dbReference type="PROSITE" id="PS50271"/>
    </source>
</evidence>
<dbReference type="PANTHER" id="PTHR24006">
    <property type="entry name" value="UBIQUITIN CARBOXYL-TERMINAL HYDROLASE"/>
    <property type="match status" value="1"/>
</dbReference>
<dbReference type="Gene3D" id="3.30.40.10">
    <property type="entry name" value="Zinc/RING finger domain, C3HC4 (zinc finger)"/>
    <property type="match status" value="1"/>
</dbReference>
<comment type="catalytic activity">
    <reaction evidence="1">
        <text>Thiol-dependent hydrolysis of ester, thioester, amide, peptide and isopeptide bonds formed by the C-terminal Gly of ubiquitin (a 76-residue protein attached to proteins as an intracellular targeting signal).</text>
        <dbReference type="EC" id="3.4.19.12"/>
    </reaction>
</comment>
<evidence type="ECO:0000256" key="11">
    <source>
        <dbReference type="ARBA" id="ARBA00058678"/>
    </source>
</evidence>
<dbReference type="InterPro" id="IPR001394">
    <property type="entry name" value="Peptidase_C19_UCH"/>
</dbReference>
<feature type="compositionally biased region" description="Basic and acidic residues" evidence="13">
    <location>
        <begin position="44"/>
        <end position="63"/>
    </location>
</feature>
<dbReference type="PROSITE" id="PS00972">
    <property type="entry name" value="USP_1"/>
    <property type="match status" value="1"/>
</dbReference>
<dbReference type="GO" id="GO:0009982">
    <property type="term" value="F:pseudouridine synthase activity"/>
    <property type="evidence" value="ECO:0007669"/>
    <property type="project" value="InterPro"/>
</dbReference>
<keyword evidence="6 12" id="KW-0863">Zinc-finger</keyword>
<evidence type="ECO:0000256" key="6">
    <source>
        <dbReference type="ARBA" id="ARBA00022771"/>
    </source>
</evidence>
<keyword evidence="8" id="KW-0378">Hydrolase</keyword>
<evidence type="ECO:0000256" key="3">
    <source>
        <dbReference type="ARBA" id="ARBA00012759"/>
    </source>
</evidence>
<feature type="region of interest" description="Disordered" evidence="13">
    <location>
        <begin position="77"/>
        <end position="102"/>
    </location>
</feature>